<evidence type="ECO:0000313" key="10">
    <source>
        <dbReference type="EMBL" id="SFS13184.1"/>
    </source>
</evidence>
<keyword evidence="7" id="KW-0998">Cell outer membrane</keyword>
<keyword evidence="11" id="KW-1185">Reference proteome</keyword>
<feature type="region of interest" description="Disordered" evidence="8">
    <location>
        <begin position="469"/>
        <end position="491"/>
    </location>
</feature>
<sequence length="491" mass="52410">MRGVAARIAMGGLLLAVGQGASAETLADAIRSAYASNPLLEAQRADARATDERLVQARAAYGPTVSATASRAYNWQSVRSGDLSARASAWSDSVAGVADQPLFTSGRLSGAARQARAAVDASRGTLREVEAEVLLDVIGAYVLVRRDQQLLAITAENVDLLARQLSDTEARRRAREATATDADQAAVRYAFAQARLKETAASLESSRSLYLASVGHLPGTLDPEPSLPGIPPSVEQAYATADTANPRLEAAAARERISRAAIGTARAEFGPYVAAQASGGRGTSSPYLDDRRTFFQANVTATLPLYNSGITSSRIREAQARNEQDVHLLDQIRREVRQTIAQNWEQLIGFRGTIGDYREAVLHAETAFSGAREQERAGLRTTLDVLDQARDLLDARTGLTNAQANEYLARARLLAALGALEAPLLTGAERYDPERYARKVRGDLWAPHAPVLRAVDGIVQGPVTPRVPVDPAASLAKPASAPLPPEPAPDR</sequence>
<evidence type="ECO:0000256" key="8">
    <source>
        <dbReference type="SAM" id="MobiDB-lite"/>
    </source>
</evidence>
<dbReference type="InterPro" id="IPR010130">
    <property type="entry name" value="T1SS_OMP_TolC"/>
</dbReference>
<dbReference type="AlphaFoldDB" id="A0A1I6MBV7"/>
<dbReference type="OrthoDB" id="9789368at2"/>
<dbReference type="PANTHER" id="PTHR30026">
    <property type="entry name" value="OUTER MEMBRANE PROTEIN TOLC"/>
    <property type="match status" value="1"/>
</dbReference>
<dbReference type="SUPFAM" id="SSF56954">
    <property type="entry name" value="Outer membrane efflux proteins (OEP)"/>
    <property type="match status" value="1"/>
</dbReference>
<dbReference type="EMBL" id="FOZG01000003">
    <property type="protein sequence ID" value="SFS13184.1"/>
    <property type="molecule type" value="Genomic_DNA"/>
</dbReference>
<evidence type="ECO:0000256" key="5">
    <source>
        <dbReference type="ARBA" id="ARBA00022692"/>
    </source>
</evidence>
<dbReference type="InterPro" id="IPR003423">
    <property type="entry name" value="OMP_efflux"/>
</dbReference>
<evidence type="ECO:0000313" key="11">
    <source>
        <dbReference type="Proteomes" id="UP000198824"/>
    </source>
</evidence>
<evidence type="ECO:0000256" key="1">
    <source>
        <dbReference type="ARBA" id="ARBA00004442"/>
    </source>
</evidence>
<keyword evidence="6" id="KW-0472">Membrane</keyword>
<dbReference type="GO" id="GO:0009279">
    <property type="term" value="C:cell outer membrane"/>
    <property type="evidence" value="ECO:0007669"/>
    <property type="project" value="UniProtKB-SubCell"/>
</dbReference>
<comment type="similarity">
    <text evidence="2">Belongs to the outer membrane factor (OMF) (TC 1.B.17) family.</text>
</comment>
<dbReference type="GO" id="GO:0015288">
    <property type="term" value="F:porin activity"/>
    <property type="evidence" value="ECO:0007669"/>
    <property type="project" value="TreeGrafter"/>
</dbReference>
<keyword evidence="3" id="KW-0813">Transport</keyword>
<feature type="compositionally biased region" description="Low complexity" evidence="8">
    <location>
        <begin position="471"/>
        <end position="480"/>
    </location>
</feature>
<reference evidence="10 11" key="1">
    <citation type="submission" date="2016-10" db="EMBL/GenBank/DDBJ databases">
        <authorList>
            <person name="de Groot N.N."/>
        </authorList>
    </citation>
    <scope>NUCLEOTIDE SEQUENCE [LARGE SCALE GENOMIC DNA]</scope>
    <source>
        <strain evidence="10 11">S5-249</strain>
    </source>
</reference>
<gene>
    <name evidence="10" type="ORF">SAMN05192580_3865</name>
</gene>
<keyword evidence="4" id="KW-1134">Transmembrane beta strand</keyword>
<dbReference type="Proteomes" id="UP000198824">
    <property type="component" value="Unassembled WGS sequence"/>
</dbReference>
<feature type="chain" id="PRO_5011648024" evidence="9">
    <location>
        <begin position="24"/>
        <end position="491"/>
    </location>
</feature>
<evidence type="ECO:0000256" key="6">
    <source>
        <dbReference type="ARBA" id="ARBA00023136"/>
    </source>
</evidence>
<dbReference type="PANTHER" id="PTHR30026:SF22">
    <property type="entry name" value="OUTER MEMBRANE EFFLUX PROTEIN"/>
    <property type="match status" value="1"/>
</dbReference>
<dbReference type="GO" id="GO:1990281">
    <property type="term" value="C:efflux pump complex"/>
    <property type="evidence" value="ECO:0007669"/>
    <property type="project" value="TreeGrafter"/>
</dbReference>
<organism evidence="10 11">
    <name type="scientific">Sphingomonas jatrophae</name>
    <dbReference type="NCBI Taxonomy" id="1166337"/>
    <lineage>
        <taxon>Bacteria</taxon>
        <taxon>Pseudomonadati</taxon>
        <taxon>Pseudomonadota</taxon>
        <taxon>Alphaproteobacteria</taxon>
        <taxon>Sphingomonadales</taxon>
        <taxon>Sphingomonadaceae</taxon>
        <taxon>Sphingomonas</taxon>
    </lineage>
</organism>
<dbReference type="NCBIfam" id="TIGR01844">
    <property type="entry name" value="type_I_sec_TolC"/>
    <property type="match status" value="1"/>
</dbReference>
<feature type="compositionally biased region" description="Pro residues" evidence="8">
    <location>
        <begin position="481"/>
        <end position="491"/>
    </location>
</feature>
<dbReference type="InterPro" id="IPR051906">
    <property type="entry name" value="TolC-like"/>
</dbReference>
<name>A0A1I6MBV7_9SPHN</name>
<comment type="subcellular location">
    <subcellularLocation>
        <location evidence="1">Cell outer membrane</location>
    </subcellularLocation>
</comment>
<protein>
    <submittedName>
        <fullName evidence="10">Outer membrane protein/outer membrane protein, S-layer protein transport system</fullName>
    </submittedName>
</protein>
<dbReference type="GO" id="GO:0015562">
    <property type="term" value="F:efflux transmembrane transporter activity"/>
    <property type="evidence" value="ECO:0007669"/>
    <property type="project" value="InterPro"/>
</dbReference>
<keyword evidence="9" id="KW-0732">Signal</keyword>
<evidence type="ECO:0000256" key="3">
    <source>
        <dbReference type="ARBA" id="ARBA00022448"/>
    </source>
</evidence>
<evidence type="ECO:0000256" key="2">
    <source>
        <dbReference type="ARBA" id="ARBA00007613"/>
    </source>
</evidence>
<evidence type="ECO:0000256" key="9">
    <source>
        <dbReference type="SAM" id="SignalP"/>
    </source>
</evidence>
<dbReference type="Gene3D" id="1.20.1600.10">
    <property type="entry name" value="Outer membrane efflux proteins (OEP)"/>
    <property type="match status" value="1"/>
</dbReference>
<feature type="signal peptide" evidence="9">
    <location>
        <begin position="1"/>
        <end position="23"/>
    </location>
</feature>
<evidence type="ECO:0000256" key="4">
    <source>
        <dbReference type="ARBA" id="ARBA00022452"/>
    </source>
</evidence>
<dbReference type="Pfam" id="PF02321">
    <property type="entry name" value="OEP"/>
    <property type="match status" value="2"/>
</dbReference>
<evidence type="ECO:0000256" key="7">
    <source>
        <dbReference type="ARBA" id="ARBA00023237"/>
    </source>
</evidence>
<proteinExistence type="inferred from homology"/>
<keyword evidence="5" id="KW-0812">Transmembrane</keyword>
<accession>A0A1I6MBV7</accession>
<dbReference type="STRING" id="1166337.SAMN05192580_3865"/>